<dbReference type="AlphaFoldDB" id="A0A5C7EVE1"/>
<gene>
    <name evidence="2" type="ORF">FR698_04060</name>
</gene>
<dbReference type="InterPro" id="IPR027417">
    <property type="entry name" value="P-loop_NTPase"/>
</dbReference>
<evidence type="ECO:0000256" key="1">
    <source>
        <dbReference type="SAM" id="MobiDB-lite"/>
    </source>
</evidence>
<name>A0A5C7EVE1_9PROT</name>
<dbReference type="OrthoDB" id="8680634at2"/>
<evidence type="ECO:0000313" key="2">
    <source>
        <dbReference type="EMBL" id="TXF12823.1"/>
    </source>
</evidence>
<evidence type="ECO:0008006" key="4">
    <source>
        <dbReference type="Google" id="ProtNLM"/>
    </source>
</evidence>
<keyword evidence="3" id="KW-1185">Reference proteome</keyword>
<accession>A0A5C7EVE1</accession>
<dbReference type="InParanoid" id="A0A5C7EVE1"/>
<sequence>MAQIISILGNKGGTGKTTMSHMLGHGFGLLGLRAVVAVTDTTRDPLSKQGRRYLPADARTPEQLAKIARTLQSVDGWIGIIDGGAGRQDFDDRLAALSQVVLLPFRESHEDIRTVKKDLARLPQAFAVPSQWPTNAWALEAANRTVQTLMSEFRDRILPPVFAIGASKLLLQVELPAVLPSALNVACRGLARHVALLAGIEVPDDQPPIARQDASSTRVPRPGSLVPAAC</sequence>
<dbReference type="SUPFAM" id="SSF52540">
    <property type="entry name" value="P-loop containing nucleoside triphosphate hydrolases"/>
    <property type="match status" value="1"/>
</dbReference>
<dbReference type="Gene3D" id="3.40.50.300">
    <property type="entry name" value="P-loop containing nucleotide triphosphate hydrolases"/>
    <property type="match status" value="1"/>
</dbReference>
<organism evidence="2 3">
    <name type="scientific">Pelomicrobium methylotrophicum</name>
    <dbReference type="NCBI Taxonomy" id="2602750"/>
    <lineage>
        <taxon>Bacteria</taxon>
        <taxon>Pseudomonadati</taxon>
        <taxon>Pseudomonadota</taxon>
        <taxon>Hydrogenophilia</taxon>
        <taxon>Hydrogenophilia incertae sedis</taxon>
        <taxon>Pelomicrobium</taxon>
    </lineage>
</organism>
<dbReference type="RefSeq" id="WP_147798904.1">
    <property type="nucleotide sequence ID" value="NZ_VPFL01000004.1"/>
</dbReference>
<dbReference type="EMBL" id="VPFL01000004">
    <property type="protein sequence ID" value="TXF12823.1"/>
    <property type="molecule type" value="Genomic_DNA"/>
</dbReference>
<evidence type="ECO:0000313" key="3">
    <source>
        <dbReference type="Proteomes" id="UP000321201"/>
    </source>
</evidence>
<reference evidence="2 3" key="1">
    <citation type="submission" date="2019-08" db="EMBL/GenBank/DDBJ databases">
        <title>Pelomicrobium methylotrophicum gen. nov., sp. nov. a moderately thermophilic, facultatively anaerobic, lithoautotrophic and methylotrophic bacterium isolated from a terrestrial mud volcano.</title>
        <authorList>
            <person name="Slobodkina G.B."/>
            <person name="Merkel A.Y."/>
            <person name="Slobodkin A.I."/>
        </authorList>
    </citation>
    <scope>NUCLEOTIDE SEQUENCE [LARGE SCALE GENOMIC DNA]</scope>
    <source>
        <strain evidence="2 3">SM250</strain>
    </source>
</reference>
<comment type="caution">
    <text evidence="2">The sequence shown here is derived from an EMBL/GenBank/DDBJ whole genome shotgun (WGS) entry which is preliminary data.</text>
</comment>
<proteinExistence type="predicted"/>
<feature type="region of interest" description="Disordered" evidence="1">
    <location>
        <begin position="207"/>
        <end position="230"/>
    </location>
</feature>
<dbReference type="Proteomes" id="UP000321201">
    <property type="component" value="Unassembled WGS sequence"/>
</dbReference>
<protein>
    <recommendedName>
        <fullName evidence="4">CobQ/CobB/MinD/ParA nucleotide binding domain-containing protein</fullName>
    </recommendedName>
</protein>